<keyword evidence="1" id="KW-0732">Signal</keyword>
<evidence type="ECO:0000256" key="1">
    <source>
        <dbReference type="SAM" id="SignalP"/>
    </source>
</evidence>
<dbReference type="InterPro" id="IPR033522">
    <property type="entry name" value="IA-2/IA-2_beta"/>
</dbReference>
<dbReference type="GO" id="GO:0030141">
    <property type="term" value="C:secretory granule"/>
    <property type="evidence" value="ECO:0007669"/>
    <property type="project" value="InterPro"/>
</dbReference>
<dbReference type="AlphaFoldDB" id="A0AAJ8B5Q4"/>
<sequence length="93" mass="10614">MNPLAFSFHQHLLLLLLLASLSCFSASADRRFGCLFDNELCSPYEICVNDGMFGRCHSVPVTDVYTYDVSPSVVQRFRMLLEKLSNRGNWTTF</sequence>
<dbReference type="PANTHER" id="PTHR46106:SF5">
    <property type="entry name" value="RECEPTOR-TYPE TYROSINE-PROTEIN PHOSPHATASE N2"/>
    <property type="match status" value="1"/>
</dbReference>
<gene>
    <name evidence="3" type="primary">LOC108880939</name>
</gene>
<dbReference type="GO" id="GO:0045202">
    <property type="term" value="C:synapse"/>
    <property type="evidence" value="ECO:0007669"/>
    <property type="project" value="TreeGrafter"/>
</dbReference>
<evidence type="ECO:0000313" key="3">
    <source>
        <dbReference type="RefSeq" id="XP_050925748.1"/>
    </source>
</evidence>
<name>A0AAJ8B5Q4_LATCA</name>
<accession>A0AAJ8B5Q4</accession>
<dbReference type="Proteomes" id="UP000694890">
    <property type="component" value="Linkage group LG4"/>
</dbReference>
<dbReference type="GO" id="GO:0051046">
    <property type="term" value="P:regulation of secretion"/>
    <property type="evidence" value="ECO:0007669"/>
    <property type="project" value="TreeGrafter"/>
</dbReference>
<feature type="signal peptide" evidence="1">
    <location>
        <begin position="1"/>
        <end position="28"/>
    </location>
</feature>
<evidence type="ECO:0000313" key="2">
    <source>
        <dbReference type="Proteomes" id="UP000694890"/>
    </source>
</evidence>
<organism evidence="2 3">
    <name type="scientific">Lates calcarifer</name>
    <name type="common">Barramundi</name>
    <name type="synonym">Holocentrus calcarifer</name>
    <dbReference type="NCBI Taxonomy" id="8187"/>
    <lineage>
        <taxon>Eukaryota</taxon>
        <taxon>Metazoa</taxon>
        <taxon>Chordata</taxon>
        <taxon>Craniata</taxon>
        <taxon>Vertebrata</taxon>
        <taxon>Euteleostomi</taxon>
        <taxon>Actinopterygii</taxon>
        <taxon>Neopterygii</taxon>
        <taxon>Teleostei</taxon>
        <taxon>Neoteleostei</taxon>
        <taxon>Acanthomorphata</taxon>
        <taxon>Carangaria</taxon>
        <taxon>Carangaria incertae sedis</taxon>
        <taxon>Centropomidae</taxon>
        <taxon>Lates</taxon>
    </lineage>
</organism>
<dbReference type="GO" id="GO:0035773">
    <property type="term" value="P:insulin secretion involved in cellular response to glucose stimulus"/>
    <property type="evidence" value="ECO:0007669"/>
    <property type="project" value="TreeGrafter"/>
</dbReference>
<proteinExistence type="predicted"/>
<dbReference type="GeneID" id="108880939"/>
<feature type="chain" id="PRO_5042582088" evidence="1">
    <location>
        <begin position="29"/>
        <end position="93"/>
    </location>
</feature>
<reference evidence="3" key="1">
    <citation type="submission" date="2025-08" db="UniProtKB">
        <authorList>
            <consortium name="RefSeq"/>
        </authorList>
    </citation>
    <scope>IDENTIFICATION</scope>
    <source>
        <tissue evidence="3">Brain</tissue>
    </source>
</reference>
<dbReference type="RefSeq" id="XP_050925748.1">
    <property type="nucleotide sequence ID" value="XM_051069791.1"/>
</dbReference>
<keyword evidence="3" id="KW-0675">Receptor</keyword>
<dbReference type="PANTHER" id="PTHR46106">
    <property type="entry name" value="IA-2 PROTEIN TYROSINE PHOSPHATASE, ISOFORM C"/>
    <property type="match status" value="1"/>
</dbReference>
<protein>
    <submittedName>
        <fullName evidence="3">Receptor-type tyrosine-protein phosphatase N2 isoform X5</fullName>
    </submittedName>
</protein>